<evidence type="ECO:0000259" key="1">
    <source>
        <dbReference type="PROSITE" id="PS50234"/>
    </source>
</evidence>
<sequence>MAEDFSRAVELGLKLSKRIYYGKDKSTGASAPPRQLSMTAEAESFLPTAPMVYAEINDPSMVDNPDVPSYQPYVYGRCDPPALIPLRMHRVSLEVDCCLDTAFVTVSGAWRLDCVSASRSCSCRIAVPIGEQGSVLGVEVESPLKSFSRELISTEDAEADAAKTASSKDGFLIKGHIYTFKVPKIDGGTILSVKFSWSQKLLYQDGRFSLNVPFTFPSYVNPVVKSTSKRENILVNVNSGIGTEVFFESTSHPLKKIKHEASKIGFSTEREVPCWSRDDFNISYNVASNEIVGGVLLQSPPLHDFDEREMFCLYLYPGKIMNHKVFRKEVVFLVDISASMQGTPLDCVKTALLTALFKLCPVDTFNIIAFNESSLLFSSSTVQATKDMVGKASEWIEMKFVAEGGTNIAAPLNQAINMFSKAGGSLPLVFLVTDGAVEDEKEICDRMRRHLVEGGGLITPRICTFGIGLYCNHYFLQMLAQIGRGHYDAAFDLECVNSRLERLISSASSVVVADISVDSLKDLDSLEIFPAQTPDLSTGSPVLIWGRYTRSFPDNVEVYGTLADLGKFELTIKVQNAKDVPIDRVIARRQVDSLTACAWLSGSKQLEEKATKLSLFTGVPSEYTSITVVETDKCILAAMTKTVEERRDDVGAKKTTFMRSLGIGFGDLEATAENRPPEQAEPKLYETSEMMLKAATNLCSKWCDCCCCMCFLQCCNKLNDQCAIAFTQLCTILACFECINVCCEICSGD</sequence>
<feature type="domain" description="VWFA" evidence="1">
    <location>
        <begin position="329"/>
        <end position="507"/>
    </location>
</feature>
<dbReference type="InterPro" id="IPR002035">
    <property type="entry name" value="VWF_A"/>
</dbReference>
<organism evidence="2 3">
    <name type="scientific">Salvia divinorum</name>
    <name type="common">Maria pastora</name>
    <name type="synonym">Diviner's sage</name>
    <dbReference type="NCBI Taxonomy" id="28513"/>
    <lineage>
        <taxon>Eukaryota</taxon>
        <taxon>Viridiplantae</taxon>
        <taxon>Streptophyta</taxon>
        <taxon>Embryophyta</taxon>
        <taxon>Tracheophyta</taxon>
        <taxon>Spermatophyta</taxon>
        <taxon>Magnoliopsida</taxon>
        <taxon>eudicotyledons</taxon>
        <taxon>Gunneridae</taxon>
        <taxon>Pentapetalae</taxon>
        <taxon>asterids</taxon>
        <taxon>lamiids</taxon>
        <taxon>Lamiales</taxon>
        <taxon>Lamiaceae</taxon>
        <taxon>Nepetoideae</taxon>
        <taxon>Mentheae</taxon>
        <taxon>Salviinae</taxon>
        <taxon>Salvia</taxon>
        <taxon>Salvia subgen. Calosphace</taxon>
    </lineage>
</organism>
<keyword evidence="3" id="KW-1185">Reference proteome</keyword>
<name>A0ABD1H5S1_SALDI</name>
<dbReference type="PROSITE" id="PS50234">
    <property type="entry name" value="VWFA"/>
    <property type="match status" value="1"/>
</dbReference>
<reference evidence="2 3" key="1">
    <citation type="submission" date="2024-06" db="EMBL/GenBank/DDBJ databases">
        <title>A chromosome level genome sequence of Diviner's sage (Salvia divinorum).</title>
        <authorList>
            <person name="Ford S.A."/>
            <person name="Ro D.-K."/>
            <person name="Ness R.W."/>
            <person name="Phillips M.A."/>
        </authorList>
    </citation>
    <scope>NUCLEOTIDE SEQUENCE [LARGE SCALE GENOMIC DNA]</scope>
    <source>
        <strain evidence="2">SAF-2024a</strain>
        <tissue evidence="2">Leaf</tissue>
    </source>
</reference>
<dbReference type="SMART" id="SM00327">
    <property type="entry name" value="VWA"/>
    <property type="match status" value="1"/>
</dbReference>
<comment type="caution">
    <text evidence="2">The sequence shown here is derived from an EMBL/GenBank/DDBJ whole genome shotgun (WGS) entry which is preliminary data.</text>
</comment>
<dbReference type="Pfam" id="PF13768">
    <property type="entry name" value="VWA_3"/>
    <property type="match status" value="1"/>
</dbReference>
<dbReference type="Proteomes" id="UP001567538">
    <property type="component" value="Unassembled WGS sequence"/>
</dbReference>
<dbReference type="AlphaFoldDB" id="A0ABD1H5S1"/>
<evidence type="ECO:0000313" key="3">
    <source>
        <dbReference type="Proteomes" id="UP001567538"/>
    </source>
</evidence>
<gene>
    <name evidence="2" type="ORF">AAHA92_19575</name>
</gene>
<accession>A0ABD1H5S1</accession>
<proteinExistence type="predicted"/>
<protein>
    <recommendedName>
        <fullName evidence="1">VWFA domain-containing protein</fullName>
    </recommendedName>
</protein>
<dbReference type="Gene3D" id="3.40.50.410">
    <property type="entry name" value="von Willebrand factor, type A domain"/>
    <property type="match status" value="1"/>
</dbReference>
<dbReference type="SUPFAM" id="SSF53300">
    <property type="entry name" value="vWA-like"/>
    <property type="match status" value="1"/>
</dbReference>
<dbReference type="PANTHER" id="PTHR46503:SF9">
    <property type="entry name" value="INTER ALPHA-TRYPSIN INHIBITOR, HEAVY CHAIN-LIKE PROTEIN"/>
    <property type="match status" value="1"/>
</dbReference>
<dbReference type="InterPro" id="IPR036465">
    <property type="entry name" value="vWFA_dom_sf"/>
</dbReference>
<dbReference type="EMBL" id="JBEAFC010000007">
    <property type="protein sequence ID" value="KAL1551775.1"/>
    <property type="molecule type" value="Genomic_DNA"/>
</dbReference>
<dbReference type="PANTHER" id="PTHR46503">
    <property type="entry name" value="INTER-ALPHA-TRYPSIN INHIBITOR HEAVY CHAIN-LIKE PROTEIN"/>
    <property type="match status" value="1"/>
</dbReference>
<evidence type="ECO:0000313" key="2">
    <source>
        <dbReference type="EMBL" id="KAL1551775.1"/>
    </source>
</evidence>